<dbReference type="Gene3D" id="3.30.70.270">
    <property type="match status" value="1"/>
</dbReference>
<dbReference type="AlphaFoldDB" id="A0A5J4TP76"/>
<dbReference type="Proteomes" id="UP000324800">
    <property type="component" value="Unassembled WGS sequence"/>
</dbReference>
<feature type="domain" description="Reverse transcriptase" evidence="1">
    <location>
        <begin position="46"/>
        <end position="243"/>
    </location>
</feature>
<dbReference type="InterPro" id="IPR043128">
    <property type="entry name" value="Rev_trsase/Diguanyl_cyclase"/>
</dbReference>
<evidence type="ECO:0000313" key="2">
    <source>
        <dbReference type="EMBL" id="KAA6360068.1"/>
    </source>
</evidence>
<dbReference type="PANTHER" id="PTHR33050:SF7">
    <property type="entry name" value="RIBONUCLEASE H"/>
    <property type="match status" value="1"/>
</dbReference>
<evidence type="ECO:0000313" key="3">
    <source>
        <dbReference type="Proteomes" id="UP000324800"/>
    </source>
</evidence>
<sequence length="302" mass="35284">NQRLLLSEAKPNQERLQQTIAQCPFKGNQTEMKAVKAMLYEEQQEGKIEKIPKEHVKWWNATFLVLKPSREWRKKLDANLPNEEVQQLHQQMNEIEQVRQLLNPNQWAVTLDLKSAFHHLIVQPPHRPYMASDVDNHHYKYMAMPFGCKHSPIFFTQALTILLTEIHNRTDITIIKNSDDLLLLHQDKDLFFYKSRCKINTLEFFSWTIALNKCQLTLKKEIDFLTQLKTRGVITQGWIGLMISPLEALMDLYLWNKKITENKKQQIQDPIQQATVVTDVLPQGWGSTLELYSIVVLVVQGA</sequence>
<dbReference type="Gene3D" id="3.10.10.10">
    <property type="entry name" value="HIV Type 1 Reverse Transcriptase, subunit A, domain 1"/>
    <property type="match status" value="1"/>
</dbReference>
<dbReference type="InterPro" id="IPR052055">
    <property type="entry name" value="Hepadnavirus_pol/RT"/>
</dbReference>
<dbReference type="EMBL" id="SNRW01027480">
    <property type="protein sequence ID" value="KAA6360068.1"/>
    <property type="molecule type" value="Genomic_DNA"/>
</dbReference>
<reference evidence="2 3" key="1">
    <citation type="submission" date="2019-03" db="EMBL/GenBank/DDBJ databases">
        <title>Single cell metagenomics reveals metabolic interactions within the superorganism composed of flagellate Streblomastix strix and complex community of Bacteroidetes bacteria on its surface.</title>
        <authorList>
            <person name="Treitli S.C."/>
            <person name="Kolisko M."/>
            <person name="Husnik F."/>
            <person name="Keeling P."/>
            <person name="Hampl V."/>
        </authorList>
    </citation>
    <scope>NUCLEOTIDE SEQUENCE [LARGE SCALE GENOMIC DNA]</scope>
    <source>
        <strain evidence="2">ST1C</strain>
    </source>
</reference>
<evidence type="ECO:0000259" key="1">
    <source>
        <dbReference type="PROSITE" id="PS50878"/>
    </source>
</evidence>
<gene>
    <name evidence="2" type="ORF">EZS28_044405</name>
</gene>
<dbReference type="InterPro" id="IPR043502">
    <property type="entry name" value="DNA/RNA_pol_sf"/>
</dbReference>
<dbReference type="PROSITE" id="PS50878">
    <property type="entry name" value="RT_POL"/>
    <property type="match status" value="1"/>
</dbReference>
<dbReference type="OrthoDB" id="420169at2759"/>
<dbReference type="SUPFAM" id="SSF56672">
    <property type="entry name" value="DNA/RNA polymerases"/>
    <property type="match status" value="1"/>
</dbReference>
<feature type="non-terminal residue" evidence="2">
    <location>
        <position position="1"/>
    </location>
</feature>
<dbReference type="InterPro" id="IPR000477">
    <property type="entry name" value="RT_dom"/>
</dbReference>
<comment type="caution">
    <text evidence="2">The sequence shown here is derived from an EMBL/GenBank/DDBJ whole genome shotgun (WGS) entry which is preliminary data.</text>
</comment>
<accession>A0A5J4TP76</accession>
<name>A0A5J4TP76_9EUKA</name>
<dbReference type="Pfam" id="PF00078">
    <property type="entry name" value="RVT_1"/>
    <property type="match status" value="1"/>
</dbReference>
<organism evidence="2 3">
    <name type="scientific">Streblomastix strix</name>
    <dbReference type="NCBI Taxonomy" id="222440"/>
    <lineage>
        <taxon>Eukaryota</taxon>
        <taxon>Metamonada</taxon>
        <taxon>Preaxostyla</taxon>
        <taxon>Oxymonadida</taxon>
        <taxon>Streblomastigidae</taxon>
        <taxon>Streblomastix</taxon>
    </lineage>
</organism>
<proteinExistence type="predicted"/>
<protein>
    <recommendedName>
        <fullName evidence="1">Reverse transcriptase domain-containing protein</fullName>
    </recommendedName>
</protein>
<dbReference type="PANTHER" id="PTHR33050">
    <property type="entry name" value="REVERSE TRANSCRIPTASE DOMAIN-CONTAINING PROTEIN"/>
    <property type="match status" value="1"/>
</dbReference>